<protein>
    <submittedName>
        <fullName evidence="1">Uncharacterized protein</fullName>
    </submittedName>
</protein>
<accession>A0A3B0MTK9</accession>
<dbReference type="EMBL" id="UIVS01000003">
    <property type="protein sequence ID" value="SVP93134.1"/>
    <property type="molecule type" value="Genomic_DNA"/>
</dbReference>
<proteinExistence type="predicted"/>
<evidence type="ECO:0000313" key="1">
    <source>
        <dbReference type="EMBL" id="SVP93134.1"/>
    </source>
</evidence>
<evidence type="ECO:0000313" key="2">
    <source>
        <dbReference type="EMBL" id="SVP93938.1"/>
    </source>
</evidence>
<name>A0A3B0MTK9_THEAN</name>
<organism evidence="1">
    <name type="scientific">Theileria annulata</name>
    <dbReference type="NCBI Taxonomy" id="5874"/>
    <lineage>
        <taxon>Eukaryota</taxon>
        <taxon>Sar</taxon>
        <taxon>Alveolata</taxon>
        <taxon>Apicomplexa</taxon>
        <taxon>Aconoidasida</taxon>
        <taxon>Piroplasmida</taxon>
        <taxon>Theileriidae</taxon>
        <taxon>Theileria</taxon>
    </lineage>
</organism>
<dbReference type="EMBL" id="UIVT01000003">
    <property type="protein sequence ID" value="SVP93938.1"/>
    <property type="molecule type" value="Genomic_DNA"/>
</dbReference>
<gene>
    <name evidence="2" type="ORF">TAT_000293300</name>
    <name evidence="1" type="ORF">TAV_000293400</name>
</gene>
<dbReference type="AlphaFoldDB" id="A0A3B0MTK9"/>
<sequence length="166" mass="19520">MTSEQTLPLVFDDNLLKTDKRFVTFFHVEEPDLEHGGSNTLFSFLFFVPRLGTKFSKFVSNVFPNTEENIRLEDHELLMEFVGFSDRKNWCATGLTLWTPNGVKRRFYFHLKDETGELKVLSLSSLDEMVNHTRQHVKPEVFHSLKDKLPAHEYTHKLLESFKHFV</sequence>
<reference evidence="1" key="1">
    <citation type="submission" date="2018-07" db="EMBL/GenBank/DDBJ databases">
        <authorList>
            <person name="Quirk P.G."/>
            <person name="Krulwich T.A."/>
        </authorList>
    </citation>
    <scope>NUCLEOTIDE SEQUENCE</scope>
    <source>
        <strain evidence="1">Anand</strain>
    </source>
</reference>
<dbReference type="VEuPathDB" id="PiroplasmaDB:TA18365"/>